<name>A0ABP7LZ71_9GAMM</name>
<evidence type="ECO:0000256" key="7">
    <source>
        <dbReference type="ARBA" id="ARBA00022909"/>
    </source>
</evidence>
<keyword evidence="4" id="KW-0547">Nucleotide-binding</keyword>
<evidence type="ECO:0000313" key="10">
    <source>
        <dbReference type="Proteomes" id="UP001500133"/>
    </source>
</evidence>
<evidence type="ECO:0000256" key="6">
    <source>
        <dbReference type="ARBA" id="ARBA00022840"/>
    </source>
</evidence>
<dbReference type="InterPro" id="IPR000550">
    <property type="entry name" value="Hppk"/>
</dbReference>
<evidence type="ECO:0000313" key="9">
    <source>
        <dbReference type="EMBL" id="GAA3910377.1"/>
    </source>
</evidence>
<dbReference type="Pfam" id="PF01288">
    <property type="entry name" value="HPPK"/>
    <property type="match status" value="1"/>
</dbReference>
<evidence type="ECO:0000256" key="4">
    <source>
        <dbReference type="ARBA" id="ARBA00022741"/>
    </source>
</evidence>
<keyword evidence="3" id="KW-0808">Transferase</keyword>
<accession>A0ABP7LZ71</accession>
<dbReference type="PANTHER" id="PTHR43071">
    <property type="entry name" value="2-AMINO-4-HYDROXY-6-HYDROXYMETHYLDIHYDROPTERIDINE PYROPHOSPHOKINASE"/>
    <property type="match status" value="1"/>
</dbReference>
<proteinExistence type="predicted"/>
<evidence type="ECO:0000256" key="3">
    <source>
        <dbReference type="ARBA" id="ARBA00022679"/>
    </source>
</evidence>
<protein>
    <recommendedName>
        <fullName evidence="2">2-amino-4-hydroxy-6-hydroxymethyldihydropteridine diphosphokinase</fullName>
        <ecNumber evidence="2">2.7.6.3</ecNumber>
    </recommendedName>
</protein>
<dbReference type="SUPFAM" id="SSF55083">
    <property type="entry name" value="6-hydroxymethyl-7,8-dihydropterin pyrophosphokinase, HPPK"/>
    <property type="match status" value="1"/>
</dbReference>
<comment type="pathway">
    <text evidence="1">Cofactor biosynthesis; tetrahydrofolate biosynthesis; 2-amino-4-hydroxy-6-hydroxymethyl-7,8-dihydropteridine diphosphate from 7,8-dihydroneopterin triphosphate: step 4/4.</text>
</comment>
<comment type="caution">
    <text evidence="9">The sequence shown here is derived from an EMBL/GenBank/DDBJ whole genome shotgun (WGS) entry which is preliminary data.</text>
</comment>
<dbReference type="Proteomes" id="UP001500133">
    <property type="component" value="Unassembled WGS sequence"/>
</dbReference>
<evidence type="ECO:0000256" key="5">
    <source>
        <dbReference type="ARBA" id="ARBA00022777"/>
    </source>
</evidence>
<evidence type="ECO:0000256" key="1">
    <source>
        <dbReference type="ARBA" id="ARBA00005051"/>
    </source>
</evidence>
<evidence type="ECO:0000256" key="2">
    <source>
        <dbReference type="ARBA" id="ARBA00013253"/>
    </source>
</evidence>
<dbReference type="RefSeq" id="WP_344704958.1">
    <property type="nucleotide sequence ID" value="NZ_BAAAZT010000077.1"/>
</dbReference>
<keyword evidence="7" id="KW-0289">Folate biosynthesis</keyword>
<keyword evidence="10" id="KW-1185">Reference proteome</keyword>
<sequence>MSEPRRVLLGLGSNENALANLRRCLDALETRFGNVRASTVYQSADINSVEASSLPAFHSPIFHNMAVAFESDAEPAEIKRWSKAQERAQGRLPQSAGAATHPIDIDLLAVGELCGEFAGPGGRAIPLPHPEITAYAFVLRPLAELVPHARHPRSGETYAELWASARATASPRLTPICLPSAAPL</sequence>
<reference evidence="10" key="1">
    <citation type="journal article" date="2019" name="Int. J. Syst. Evol. Microbiol.">
        <title>The Global Catalogue of Microorganisms (GCM) 10K type strain sequencing project: providing services to taxonomists for standard genome sequencing and annotation.</title>
        <authorList>
            <consortium name="The Broad Institute Genomics Platform"/>
            <consortium name="The Broad Institute Genome Sequencing Center for Infectious Disease"/>
            <person name="Wu L."/>
            <person name="Ma J."/>
        </authorList>
    </citation>
    <scope>NUCLEOTIDE SEQUENCE [LARGE SCALE GENOMIC DNA]</scope>
    <source>
        <strain evidence="10">JCM 16914</strain>
    </source>
</reference>
<evidence type="ECO:0000259" key="8">
    <source>
        <dbReference type="Pfam" id="PF01288"/>
    </source>
</evidence>
<dbReference type="InterPro" id="IPR035907">
    <property type="entry name" value="Hppk_sf"/>
</dbReference>
<dbReference type="EC" id="2.7.6.3" evidence="2"/>
<dbReference type="EMBL" id="BAAAZT010000077">
    <property type="protein sequence ID" value="GAA3910377.1"/>
    <property type="molecule type" value="Genomic_DNA"/>
</dbReference>
<keyword evidence="6" id="KW-0067">ATP-binding</keyword>
<keyword evidence="5" id="KW-0418">Kinase</keyword>
<dbReference type="PANTHER" id="PTHR43071:SF2">
    <property type="entry name" value="2-AMINO-4-HYDROXY-6-HYDROXYMETHYLDIHYDROPTERIDINE PYROPHOSPHOKINASE"/>
    <property type="match status" value="1"/>
</dbReference>
<dbReference type="Gene3D" id="3.30.70.560">
    <property type="entry name" value="7,8-Dihydro-6-hydroxymethylpterin-pyrophosphokinase HPPK"/>
    <property type="match status" value="1"/>
</dbReference>
<gene>
    <name evidence="9" type="primary">folK_2</name>
    <name evidence="9" type="ORF">GCM10022228_21660</name>
</gene>
<organism evidence="9 10">
    <name type="scientific">Halomonas cibimaris</name>
    <dbReference type="NCBI Taxonomy" id="657012"/>
    <lineage>
        <taxon>Bacteria</taxon>
        <taxon>Pseudomonadati</taxon>
        <taxon>Pseudomonadota</taxon>
        <taxon>Gammaproteobacteria</taxon>
        <taxon>Oceanospirillales</taxon>
        <taxon>Halomonadaceae</taxon>
        <taxon>Halomonas</taxon>
    </lineage>
</organism>
<feature type="domain" description="7,8-dihydro-6-hydroxymethylpterin-pyrophosphokinase" evidence="8">
    <location>
        <begin position="9"/>
        <end position="147"/>
    </location>
</feature>